<comment type="subunit">
    <text evidence="1">Component of the ribosome quality control complex (RQC).</text>
</comment>
<dbReference type="AlphaFoldDB" id="A0A170WNN8"/>
<sequence>MISSNQTRQWLMQLTIFLTHQNGSIWDGLLLWKSKFG</sequence>
<keyword evidence="1" id="KW-0863">Zinc-finger</keyword>
<dbReference type="EC" id="2.3.2.27" evidence="1"/>
<dbReference type="EMBL" id="GEMB01005360">
    <property type="protein sequence ID" value="JAR97958.1"/>
    <property type="molecule type" value="Transcribed_RNA"/>
</dbReference>
<dbReference type="InterPro" id="IPR054478">
    <property type="entry name" value="LTN1_UBC"/>
</dbReference>
<dbReference type="GO" id="GO:0005829">
    <property type="term" value="C:cytosol"/>
    <property type="evidence" value="ECO:0007669"/>
    <property type="project" value="UniProtKB-UniRule"/>
</dbReference>
<dbReference type="InterPro" id="IPR039795">
    <property type="entry name" value="LTN1/Rkr1"/>
</dbReference>
<evidence type="ECO:0000259" key="2">
    <source>
        <dbReference type="Pfam" id="PF23009"/>
    </source>
</evidence>
<dbReference type="GO" id="GO:0072344">
    <property type="term" value="P:rescue of stalled ribosome"/>
    <property type="evidence" value="ECO:0007669"/>
    <property type="project" value="UniProtKB-UniRule"/>
</dbReference>
<dbReference type="GO" id="GO:0008270">
    <property type="term" value="F:zinc ion binding"/>
    <property type="evidence" value="ECO:0007669"/>
    <property type="project" value="UniProtKB-KW"/>
</dbReference>
<accession>A0A170WNN8</accession>
<keyword evidence="1" id="KW-0833">Ubl conjugation pathway</keyword>
<feature type="domain" description="E3 ubiquitin-protein ligase listerin ubiquitin conjugating" evidence="2">
    <location>
        <begin position="2"/>
        <end position="35"/>
    </location>
</feature>
<name>A0A170WNN8_TRIIF</name>
<dbReference type="GO" id="GO:0043023">
    <property type="term" value="F:ribosomal large subunit binding"/>
    <property type="evidence" value="ECO:0007669"/>
    <property type="project" value="TreeGrafter"/>
</dbReference>
<dbReference type="GO" id="GO:1990112">
    <property type="term" value="C:RQC complex"/>
    <property type="evidence" value="ECO:0007669"/>
    <property type="project" value="UniProtKB-UniRule"/>
</dbReference>
<comment type="pathway">
    <text evidence="1">Protein modification; protein ubiquitination.</text>
</comment>
<evidence type="ECO:0000256" key="1">
    <source>
        <dbReference type="RuleBase" id="RU367090"/>
    </source>
</evidence>
<proteinExistence type="inferred from homology"/>
<reference evidence="3" key="2">
    <citation type="journal article" date="2017" name="J. Med. Entomol.">
        <title>Transcriptome Analysis of the Triatoma infestans (Hemiptera: Reduviidae) Integument.</title>
        <authorList>
            <person name="Calderon-Fernandez G.M."/>
            <person name="Moriconi D.E."/>
            <person name="Dulbecco A.B."/>
            <person name="Juarez M.P."/>
        </authorList>
    </citation>
    <scope>NUCLEOTIDE SEQUENCE</scope>
    <source>
        <strain evidence="3">Int1</strain>
        <tissue evidence="3">Integument</tissue>
    </source>
</reference>
<comment type="function">
    <text evidence="1">E3 ubiquitin-protein ligase. Component of the ribosome quality control complex (RQC), a ribosome-associated complex that mediates ubiquitination and extraction of incompletely synthesized nascent chains for proteasomal degradation.</text>
</comment>
<protein>
    <recommendedName>
        <fullName evidence="1">E3 ubiquitin-protein ligase listerin</fullName>
        <ecNumber evidence="1">2.3.2.27</ecNumber>
    </recommendedName>
    <alternativeName>
        <fullName evidence="1">RING-type E3 ubiquitin transferase listerin</fullName>
    </alternativeName>
</protein>
<dbReference type="Pfam" id="PF23009">
    <property type="entry name" value="UBC_like"/>
    <property type="match status" value="1"/>
</dbReference>
<dbReference type="GO" id="GO:1990116">
    <property type="term" value="P:ribosome-associated ubiquitin-dependent protein catabolic process"/>
    <property type="evidence" value="ECO:0007669"/>
    <property type="project" value="UniProtKB-UniRule"/>
</dbReference>
<comment type="catalytic activity">
    <reaction evidence="1">
        <text>S-ubiquitinyl-[E2 ubiquitin-conjugating enzyme]-L-cysteine + [acceptor protein]-L-lysine = [E2 ubiquitin-conjugating enzyme]-L-cysteine + N(6)-ubiquitinyl-[acceptor protein]-L-lysine.</text>
        <dbReference type="EC" id="2.3.2.27"/>
    </reaction>
</comment>
<keyword evidence="1" id="KW-0862">Zinc</keyword>
<reference evidence="3" key="1">
    <citation type="submission" date="2016-04" db="EMBL/GenBank/DDBJ databases">
        <authorList>
            <person name="Calderon-Fernandez G.M.Sr."/>
        </authorList>
    </citation>
    <scope>NUCLEOTIDE SEQUENCE</scope>
    <source>
        <strain evidence="3">Int1</strain>
        <tissue evidence="3">Integument</tissue>
    </source>
</reference>
<keyword evidence="1" id="KW-0808">Transferase</keyword>
<organism evidence="3">
    <name type="scientific">Triatoma infestans</name>
    <name type="common">Assassin bug</name>
    <dbReference type="NCBI Taxonomy" id="30076"/>
    <lineage>
        <taxon>Eukaryota</taxon>
        <taxon>Metazoa</taxon>
        <taxon>Ecdysozoa</taxon>
        <taxon>Arthropoda</taxon>
        <taxon>Hexapoda</taxon>
        <taxon>Insecta</taxon>
        <taxon>Pterygota</taxon>
        <taxon>Neoptera</taxon>
        <taxon>Paraneoptera</taxon>
        <taxon>Hemiptera</taxon>
        <taxon>Heteroptera</taxon>
        <taxon>Panheteroptera</taxon>
        <taxon>Cimicomorpha</taxon>
        <taxon>Reduviidae</taxon>
        <taxon>Triatominae</taxon>
        <taxon>Triatoma</taxon>
    </lineage>
</organism>
<keyword evidence="1" id="KW-0479">Metal-binding</keyword>
<comment type="similarity">
    <text evidence="1">Belongs to the LTN1 family.</text>
</comment>
<dbReference type="PANTHER" id="PTHR12389">
    <property type="entry name" value="ZINC FINGER PROTEIN 294"/>
    <property type="match status" value="1"/>
</dbReference>
<dbReference type="PANTHER" id="PTHR12389:SF0">
    <property type="entry name" value="E3 UBIQUITIN-PROTEIN LIGASE LISTERIN"/>
    <property type="match status" value="1"/>
</dbReference>
<evidence type="ECO:0000313" key="3">
    <source>
        <dbReference type="EMBL" id="JAR97958.1"/>
    </source>
</evidence>
<dbReference type="GO" id="GO:0061630">
    <property type="term" value="F:ubiquitin protein ligase activity"/>
    <property type="evidence" value="ECO:0007669"/>
    <property type="project" value="UniProtKB-UniRule"/>
</dbReference>